<organism evidence="2 3">
    <name type="scientific">Sphaeroforma arctica JP610</name>
    <dbReference type="NCBI Taxonomy" id="667725"/>
    <lineage>
        <taxon>Eukaryota</taxon>
        <taxon>Ichthyosporea</taxon>
        <taxon>Ichthyophonida</taxon>
        <taxon>Sphaeroforma</taxon>
    </lineage>
</organism>
<evidence type="ECO:0000313" key="2">
    <source>
        <dbReference type="EMBL" id="KNC87184.1"/>
    </source>
</evidence>
<dbReference type="Gene3D" id="3.20.20.80">
    <property type="entry name" value="Glycosidases"/>
    <property type="match status" value="1"/>
</dbReference>
<sequence length="169" mass="19801">MNTCTASYTMWQWDWERWETEIDWMALKGINLPLAFTGQEYVWRRVYQRHFNVSDAELSEWFSGPAFLAWFRMGNLQKWGGPLPQRWIDDQHRLQKRILQRMLSLGITPVLPAFAGHVPQALTRLLPDAKYSRVAAGWGGMNSTYVSTVFLDVNDKLYQDLGRLFIKTI</sequence>
<keyword evidence="3" id="KW-1185">Reference proteome</keyword>
<dbReference type="PANTHER" id="PTHR12872:SF1">
    <property type="entry name" value="ALPHA-N-ACETYLGLUCOSAMINIDASE"/>
    <property type="match status" value="1"/>
</dbReference>
<name>A0A0L0GE63_9EUKA</name>
<feature type="domain" description="Alpha-N-acetylglucosaminidase tim-barrel" evidence="1">
    <location>
        <begin position="1"/>
        <end position="168"/>
    </location>
</feature>
<dbReference type="InterPro" id="IPR024733">
    <property type="entry name" value="NAGLU_tim-barrel"/>
</dbReference>
<dbReference type="Proteomes" id="UP000054560">
    <property type="component" value="Unassembled WGS sequence"/>
</dbReference>
<dbReference type="Pfam" id="PF05089">
    <property type="entry name" value="NAGLU"/>
    <property type="match status" value="1"/>
</dbReference>
<evidence type="ECO:0000259" key="1">
    <source>
        <dbReference type="Pfam" id="PF05089"/>
    </source>
</evidence>
<dbReference type="RefSeq" id="XP_014161086.1">
    <property type="nucleotide sequence ID" value="XM_014305611.1"/>
</dbReference>
<dbReference type="AlphaFoldDB" id="A0A0L0GE63"/>
<dbReference type="eggNOG" id="KOG2233">
    <property type="taxonomic scope" value="Eukaryota"/>
</dbReference>
<dbReference type="EMBL" id="KQ241620">
    <property type="protein sequence ID" value="KNC87184.1"/>
    <property type="molecule type" value="Genomic_DNA"/>
</dbReference>
<dbReference type="GeneID" id="25901216"/>
<dbReference type="InterPro" id="IPR007781">
    <property type="entry name" value="NAGLU"/>
</dbReference>
<evidence type="ECO:0000313" key="3">
    <source>
        <dbReference type="Proteomes" id="UP000054560"/>
    </source>
</evidence>
<proteinExistence type="predicted"/>
<dbReference type="STRING" id="667725.A0A0L0GE63"/>
<dbReference type="PANTHER" id="PTHR12872">
    <property type="entry name" value="ALPHA-N-ACETYLGLUCOSAMINIDASE"/>
    <property type="match status" value="1"/>
</dbReference>
<reference evidence="2 3" key="1">
    <citation type="submission" date="2011-02" db="EMBL/GenBank/DDBJ databases">
        <title>The Genome Sequence of Sphaeroforma arctica JP610.</title>
        <authorList>
            <consortium name="The Broad Institute Genome Sequencing Platform"/>
            <person name="Russ C."/>
            <person name="Cuomo C."/>
            <person name="Young S.K."/>
            <person name="Zeng Q."/>
            <person name="Gargeya S."/>
            <person name="Alvarado L."/>
            <person name="Berlin A."/>
            <person name="Chapman S.B."/>
            <person name="Chen Z."/>
            <person name="Freedman E."/>
            <person name="Gellesch M."/>
            <person name="Goldberg J."/>
            <person name="Griggs A."/>
            <person name="Gujja S."/>
            <person name="Heilman E."/>
            <person name="Heiman D."/>
            <person name="Howarth C."/>
            <person name="Mehta T."/>
            <person name="Neiman D."/>
            <person name="Pearson M."/>
            <person name="Roberts A."/>
            <person name="Saif S."/>
            <person name="Shea T."/>
            <person name="Shenoy N."/>
            <person name="Sisk P."/>
            <person name="Stolte C."/>
            <person name="Sykes S."/>
            <person name="White J."/>
            <person name="Yandava C."/>
            <person name="Burger G."/>
            <person name="Gray M.W."/>
            <person name="Holland P.W.H."/>
            <person name="King N."/>
            <person name="Lang F.B.F."/>
            <person name="Roger A.J."/>
            <person name="Ruiz-Trillo I."/>
            <person name="Haas B."/>
            <person name="Nusbaum C."/>
            <person name="Birren B."/>
        </authorList>
    </citation>
    <scope>NUCLEOTIDE SEQUENCE [LARGE SCALE GENOMIC DNA]</scope>
    <source>
        <strain evidence="2 3">JP610</strain>
    </source>
</reference>
<accession>A0A0L0GE63</accession>
<protein>
    <recommendedName>
        <fullName evidence="1">Alpha-N-acetylglucosaminidase tim-barrel domain-containing protein</fullName>
    </recommendedName>
</protein>
<gene>
    <name evidence="2" type="ORF">SARC_00712</name>
</gene>
<dbReference type="OrthoDB" id="64736at2759"/>